<protein>
    <submittedName>
        <fullName evidence="8">S-adenosylmethionine uptake transporter</fullName>
    </submittedName>
</protein>
<dbReference type="RefSeq" id="WP_280139104.1">
    <property type="nucleotide sequence ID" value="NZ_FNCS01000001.1"/>
</dbReference>
<evidence type="ECO:0000256" key="1">
    <source>
        <dbReference type="ARBA" id="ARBA00004141"/>
    </source>
</evidence>
<evidence type="ECO:0000313" key="9">
    <source>
        <dbReference type="Proteomes" id="UP000199495"/>
    </source>
</evidence>
<dbReference type="EMBL" id="FNCS01000001">
    <property type="protein sequence ID" value="SDG15801.1"/>
    <property type="molecule type" value="Genomic_DNA"/>
</dbReference>
<feature type="transmembrane region" description="Helical" evidence="6">
    <location>
        <begin position="38"/>
        <end position="57"/>
    </location>
</feature>
<dbReference type="Proteomes" id="UP000199495">
    <property type="component" value="Unassembled WGS sequence"/>
</dbReference>
<dbReference type="Pfam" id="PF00892">
    <property type="entry name" value="EamA"/>
    <property type="match status" value="2"/>
</dbReference>
<comment type="similarity">
    <text evidence="2">Belongs to the drug/metabolite transporter (DMT) superfamily. 10 TMS drug/metabolite exporter (DME) (TC 2.A.7.3) family.</text>
</comment>
<feature type="domain" description="EamA" evidence="7">
    <location>
        <begin position="154"/>
        <end position="280"/>
    </location>
</feature>
<feature type="transmembrane region" description="Helical" evidence="6">
    <location>
        <begin position="100"/>
        <end position="121"/>
    </location>
</feature>
<feature type="transmembrane region" description="Helical" evidence="6">
    <location>
        <begin position="77"/>
        <end position="94"/>
    </location>
</feature>
<feature type="transmembrane region" description="Helical" evidence="6">
    <location>
        <begin position="128"/>
        <end position="145"/>
    </location>
</feature>
<evidence type="ECO:0000256" key="5">
    <source>
        <dbReference type="ARBA" id="ARBA00023136"/>
    </source>
</evidence>
<reference evidence="8 9" key="1">
    <citation type="submission" date="2016-10" db="EMBL/GenBank/DDBJ databases">
        <authorList>
            <person name="de Groot N.N."/>
        </authorList>
    </citation>
    <scope>NUCLEOTIDE SEQUENCE [LARGE SCALE GENOMIC DNA]</scope>
    <source>
        <strain evidence="8 9">CGMCC 1.10267</strain>
    </source>
</reference>
<keyword evidence="3 6" id="KW-0812">Transmembrane</keyword>
<dbReference type="PANTHER" id="PTHR22911">
    <property type="entry name" value="ACYL-MALONYL CONDENSING ENZYME-RELATED"/>
    <property type="match status" value="1"/>
</dbReference>
<evidence type="ECO:0000256" key="2">
    <source>
        <dbReference type="ARBA" id="ARBA00009853"/>
    </source>
</evidence>
<evidence type="ECO:0000256" key="6">
    <source>
        <dbReference type="SAM" id="Phobius"/>
    </source>
</evidence>
<dbReference type="PANTHER" id="PTHR22911:SF6">
    <property type="entry name" value="SOLUTE CARRIER FAMILY 35 MEMBER G1"/>
    <property type="match status" value="1"/>
</dbReference>
<evidence type="ECO:0000256" key="4">
    <source>
        <dbReference type="ARBA" id="ARBA00022989"/>
    </source>
</evidence>
<dbReference type="SUPFAM" id="SSF103481">
    <property type="entry name" value="Multidrug resistance efflux transporter EmrE"/>
    <property type="match status" value="2"/>
</dbReference>
<feature type="transmembrane region" description="Helical" evidence="6">
    <location>
        <begin position="182"/>
        <end position="205"/>
    </location>
</feature>
<keyword evidence="9" id="KW-1185">Reference proteome</keyword>
<proteinExistence type="inferred from homology"/>
<feature type="transmembrane region" description="Helical" evidence="6">
    <location>
        <begin position="265"/>
        <end position="281"/>
    </location>
</feature>
<feature type="transmembrane region" description="Helical" evidence="6">
    <location>
        <begin position="239"/>
        <end position="259"/>
    </location>
</feature>
<keyword evidence="4 6" id="KW-1133">Transmembrane helix</keyword>
<dbReference type="STRING" id="440168.SAMN04487974_101202"/>
<dbReference type="GO" id="GO:0016020">
    <property type="term" value="C:membrane"/>
    <property type="evidence" value="ECO:0007669"/>
    <property type="project" value="UniProtKB-SubCell"/>
</dbReference>
<gene>
    <name evidence="8" type="ORF">SAMN04487974_101202</name>
</gene>
<dbReference type="Gene3D" id="1.10.3730.20">
    <property type="match status" value="2"/>
</dbReference>
<organism evidence="8 9">
    <name type="scientific">Pelagibacterium luteolum</name>
    <dbReference type="NCBI Taxonomy" id="440168"/>
    <lineage>
        <taxon>Bacteria</taxon>
        <taxon>Pseudomonadati</taxon>
        <taxon>Pseudomonadota</taxon>
        <taxon>Alphaproteobacteria</taxon>
        <taxon>Hyphomicrobiales</taxon>
        <taxon>Devosiaceae</taxon>
        <taxon>Pelagibacterium</taxon>
    </lineage>
</organism>
<dbReference type="AlphaFoldDB" id="A0A1G7RYI5"/>
<dbReference type="InterPro" id="IPR037185">
    <property type="entry name" value="EmrE-like"/>
</dbReference>
<sequence>MDRVEADEKSSGFGVAWLLADMTLVTAMTVIVKAQGSVYPAIQLVFIRSIIGLIMVAPLAWRYRRAIAGTKRPGRHAFRVGCNAMALTCNFAALTALPLALVNAIGFMRPLIVMVFAVFLLREIVTPIRWIGAVIGLAGVLVMVAPGEFTVSIGLAAAFGSVLFGSLATVQTRALKDENTTVLMVFYTVGLTLFTAIPAIMFWQPIAQSDWLPLIGIGLLAQVAQYCFLRAYQSTPASILAPIGYLTIVFATAAGFVFFDEIPHWTTVFGVAIILIALQLTRMAETKQKRRHETNKAPQDD</sequence>
<dbReference type="InterPro" id="IPR000620">
    <property type="entry name" value="EamA_dom"/>
</dbReference>
<name>A0A1G7RYI5_9HYPH</name>
<evidence type="ECO:0000313" key="8">
    <source>
        <dbReference type="EMBL" id="SDG15801.1"/>
    </source>
</evidence>
<feature type="transmembrane region" description="Helical" evidence="6">
    <location>
        <begin position="12"/>
        <end position="32"/>
    </location>
</feature>
<comment type="subcellular location">
    <subcellularLocation>
        <location evidence="1">Membrane</location>
        <topology evidence="1">Multi-pass membrane protein</topology>
    </subcellularLocation>
</comment>
<feature type="transmembrane region" description="Helical" evidence="6">
    <location>
        <begin position="211"/>
        <end position="232"/>
    </location>
</feature>
<keyword evidence="5 6" id="KW-0472">Membrane</keyword>
<feature type="transmembrane region" description="Helical" evidence="6">
    <location>
        <begin position="151"/>
        <end position="170"/>
    </location>
</feature>
<feature type="domain" description="EamA" evidence="7">
    <location>
        <begin position="13"/>
        <end position="144"/>
    </location>
</feature>
<accession>A0A1G7RYI5</accession>
<evidence type="ECO:0000259" key="7">
    <source>
        <dbReference type="Pfam" id="PF00892"/>
    </source>
</evidence>
<evidence type="ECO:0000256" key="3">
    <source>
        <dbReference type="ARBA" id="ARBA00022692"/>
    </source>
</evidence>